<comment type="subunit">
    <text evidence="6">Interacts with the cytoplasmic NapA precursor.</text>
</comment>
<evidence type="ECO:0000256" key="1">
    <source>
        <dbReference type="ARBA" id="ARBA00022485"/>
    </source>
</evidence>
<protein>
    <recommendedName>
        <fullName evidence="6">Ferredoxin-type protein NapF</fullName>
    </recommendedName>
</protein>
<dbReference type="HAMAP" id="MF_02201">
    <property type="entry name" value="NapF"/>
    <property type="match status" value="1"/>
</dbReference>
<comment type="cofactor">
    <cofactor evidence="6">
        <name>[4Fe-4S] cluster</name>
        <dbReference type="ChEBI" id="CHEBI:49883"/>
    </cofactor>
</comment>
<feature type="binding site" evidence="6">
    <location>
        <position position="143"/>
    </location>
    <ligand>
        <name>[4Fe-4S] cluster</name>
        <dbReference type="ChEBI" id="CHEBI:49883"/>
        <label>3</label>
    </ligand>
</feature>
<dbReference type="GO" id="GO:0051539">
    <property type="term" value="F:4 iron, 4 sulfur cluster binding"/>
    <property type="evidence" value="ECO:0007669"/>
    <property type="project" value="UniProtKB-UniRule"/>
</dbReference>
<feature type="domain" description="4Fe-4S ferredoxin-type" evidence="7">
    <location>
        <begin position="29"/>
        <end position="58"/>
    </location>
</feature>
<dbReference type="OrthoDB" id="9808559at2"/>
<keyword evidence="6" id="KW-0963">Cytoplasm</keyword>
<dbReference type="EMBL" id="RAQO01000004">
    <property type="protein sequence ID" value="RKF20213.1"/>
    <property type="molecule type" value="Genomic_DNA"/>
</dbReference>
<dbReference type="PANTHER" id="PTHR43687:SF1">
    <property type="entry name" value="FERREDOXIN III"/>
    <property type="match status" value="1"/>
</dbReference>
<comment type="caution">
    <text evidence="8">The sequence shown here is derived from an EMBL/GenBank/DDBJ whole genome shotgun (WGS) entry which is preliminary data.</text>
</comment>
<feature type="binding site" evidence="6">
    <location>
        <position position="70"/>
    </location>
    <ligand>
        <name>[4Fe-4S] cluster</name>
        <dbReference type="ChEBI" id="CHEBI:49883"/>
        <label>2</label>
    </ligand>
</feature>
<dbReference type="SUPFAM" id="SSF54862">
    <property type="entry name" value="4Fe-4S ferredoxins"/>
    <property type="match status" value="1"/>
</dbReference>
<keyword evidence="5 6" id="KW-0411">Iron-sulfur</keyword>
<feature type="domain" description="4Fe-4S ferredoxin-type" evidence="7">
    <location>
        <begin position="134"/>
        <end position="163"/>
    </location>
</feature>
<keyword evidence="9" id="KW-1185">Reference proteome</keyword>
<dbReference type="PROSITE" id="PS51379">
    <property type="entry name" value="4FE4S_FER_2"/>
    <property type="match status" value="3"/>
</dbReference>
<comment type="similarity">
    <text evidence="6">Belongs to the NapF family.</text>
</comment>
<evidence type="ECO:0000256" key="6">
    <source>
        <dbReference type="HAMAP-Rule" id="MF_02201"/>
    </source>
</evidence>
<feature type="binding site" evidence="6">
    <location>
        <position position="80"/>
    </location>
    <ligand>
        <name>[4Fe-4S] cluster</name>
        <dbReference type="ChEBI" id="CHEBI:49883"/>
        <label>2</label>
    </ligand>
</feature>
<keyword evidence="2 6" id="KW-0479">Metal-binding</keyword>
<evidence type="ECO:0000256" key="5">
    <source>
        <dbReference type="ARBA" id="ARBA00023014"/>
    </source>
</evidence>
<dbReference type="PANTHER" id="PTHR43687">
    <property type="entry name" value="ADENYLYLSULFATE REDUCTASE, BETA SUBUNIT"/>
    <property type="match status" value="1"/>
</dbReference>
<dbReference type="InterPro" id="IPR017900">
    <property type="entry name" value="4Fe4S_Fe_S_CS"/>
</dbReference>
<dbReference type="Pfam" id="PF13187">
    <property type="entry name" value="Fer4_9"/>
    <property type="match status" value="1"/>
</dbReference>
<dbReference type="NCBIfam" id="TIGR00402">
    <property type="entry name" value="napF"/>
    <property type="match status" value="1"/>
</dbReference>
<evidence type="ECO:0000313" key="9">
    <source>
        <dbReference type="Proteomes" id="UP000286482"/>
    </source>
</evidence>
<dbReference type="Gene3D" id="3.30.70.20">
    <property type="match status" value="2"/>
</dbReference>
<organism evidence="8 9">
    <name type="scientific">Alginatibacterium sediminis</name>
    <dbReference type="NCBI Taxonomy" id="2164068"/>
    <lineage>
        <taxon>Bacteria</taxon>
        <taxon>Pseudomonadati</taxon>
        <taxon>Pseudomonadota</taxon>
        <taxon>Gammaproteobacteria</taxon>
        <taxon>Alteromonadales</taxon>
        <taxon>Alteromonadaceae</taxon>
        <taxon>Alginatibacterium</taxon>
    </lineage>
</organism>
<feature type="binding site" evidence="6">
    <location>
        <position position="76"/>
    </location>
    <ligand>
        <name>[4Fe-4S] cluster</name>
        <dbReference type="ChEBI" id="CHEBI:49883"/>
        <label>2</label>
    </ligand>
</feature>
<keyword evidence="4 6" id="KW-0408">Iron</keyword>
<keyword evidence="1 6" id="KW-0004">4Fe-4S</keyword>
<keyword evidence="3 6" id="KW-0677">Repeat</keyword>
<dbReference type="CDD" id="cd10564">
    <property type="entry name" value="NapF_like"/>
    <property type="match status" value="1"/>
</dbReference>
<feature type="binding site" evidence="6">
    <location>
        <position position="44"/>
    </location>
    <ligand>
        <name>[4Fe-4S] cluster</name>
        <dbReference type="ChEBI" id="CHEBI:49883"/>
        <label>1</label>
    </ligand>
</feature>
<dbReference type="GO" id="GO:0005737">
    <property type="term" value="C:cytoplasm"/>
    <property type="evidence" value="ECO:0007669"/>
    <property type="project" value="UniProtKB-SubCell"/>
</dbReference>
<name>A0A420EHQ3_9ALTE</name>
<evidence type="ECO:0000313" key="8">
    <source>
        <dbReference type="EMBL" id="RKF20213.1"/>
    </source>
</evidence>
<feature type="binding site" evidence="6">
    <location>
        <position position="48"/>
    </location>
    <ligand>
        <name>[4Fe-4S] cluster</name>
        <dbReference type="ChEBI" id="CHEBI:49883"/>
        <label>1</label>
    </ligand>
</feature>
<feature type="binding site" evidence="6">
    <location>
        <position position="153"/>
    </location>
    <ligand>
        <name>[4Fe-4S] cluster</name>
        <dbReference type="ChEBI" id="CHEBI:49883"/>
        <label>3</label>
    </ligand>
</feature>
<evidence type="ECO:0000256" key="2">
    <source>
        <dbReference type="ARBA" id="ARBA00022723"/>
    </source>
</evidence>
<comment type="function">
    <text evidence="6">Could be involved in the maturation of NapA, the catalytic subunit of the periplasmic nitrate reductase, before its export into the periplasm.</text>
</comment>
<feature type="binding site" evidence="6">
    <location>
        <position position="38"/>
    </location>
    <ligand>
        <name>[4Fe-4S] cluster</name>
        <dbReference type="ChEBI" id="CHEBI:49883"/>
        <label>1</label>
    </ligand>
</feature>
<dbReference type="InterPro" id="IPR050572">
    <property type="entry name" value="Fe-S_Ferredoxin"/>
</dbReference>
<dbReference type="Pfam" id="PF12838">
    <property type="entry name" value="Fer4_7"/>
    <property type="match status" value="1"/>
</dbReference>
<evidence type="ECO:0000259" key="7">
    <source>
        <dbReference type="PROSITE" id="PS51379"/>
    </source>
</evidence>
<gene>
    <name evidence="6 8" type="primary">napF</name>
    <name evidence="8" type="ORF">DBZ36_07155</name>
</gene>
<evidence type="ECO:0000256" key="3">
    <source>
        <dbReference type="ARBA" id="ARBA00022737"/>
    </source>
</evidence>
<dbReference type="GO" id="GO:0046872">
    <property type="term" value="F:metal ion binding"/>
    <property type="evidence" value="ECO:0007669"/>
    <property type="project" value="UniProtKB-KW"/>
</dbReference>
<dbReference type="InterPro" id="IPR004496">
    <property type="entry name" value="NapF"/>
</dbReference>
<feature type="binding site" evidence="6">
    <location>
        <position position="73"/>
    </location>
    <ligand>
        <name>[4Fe-4S] cluster</name>
        <dbReference type="ChEBI" id="CHEBI:49883"/>
        <label>2</label>
    </ligand>
</feature>
<dbReference type="PROSITE" id="PS00198">
    <property type="entry name" value="4FE4S_FER_1"/>
    <property type="match status" value="2"/>
</dbReference>
<dbReference type="AlphaFoldDB" id="A0A420EHQ3"/>
<feature type="binding site" evidence="6">
    <location>
        <position position="149"/>
    </location>
    <ligand>
        <name>[4Fe-4S] cluster</name>
        <dbReference type="ChEBI" id="CHEBI:49883"/>
        <label>3</label>
    </ligand>
</feature>
<proteinExistence type="inferred from homology"/>
<feature type="binding site" evidence="6">
    <location>
        <position position="41"/>
    </location>
    <ligand>
        <name>[4Fe-4S] cluster</name>
        <dbReference type="ChEBI" id="CHEBI:49883"/>
        <label>1</label>
    </ligand>
</feature>
<sequence length="164" mass="18011">MQEADQSKRRLFNRKLKQRAPFQSQLPWLKTEKFESDCTRCGKCVEACPTKVIVNGDGGYPVLDFRKAECELCYACSETCPESLFHPNSHEPWQQEASIDSSRCLNTQGVYCRSCADSCEPEALSIAAQIGGTASLEVDSELCSSCGACITVCPAQAISIKVIE</sequence>
<evidence type="ECO:0000256" key="4">
    <source>
        <dbReference type="ARBA" id="ARBA00023004"/>
    </source>
</evidence>
<dbReference type="Proteomes" id="UP000286482">
    <property type="component" value="Unassembled WGS sequence"/>
</dbReference>
<feature type="domain" description="4Fe-4S ferredoxin-type" evidence="7">
    <location>
        <begin position="59"/>
        <end position="90"/>
    </location>
</feature>
<dbReference type="InterPro" id="IPR017896">
    <property type="entry name" value="4Fe4S_Fe-S-bd"/>
</dbReference>
<feature type="binding site" evidence="6">
    <location>
        <position position="146"/>
    </location>
    <ligand>
        <name>[4Fe-4S] cluster</name>
        <dbReference type="ChEBI" id="CHEBI:49883"/>
        <label>3</label>
    </ligand>
</feature>
<reference evidence="8 9" key="1">
    <citation type="submission" date="2018-09" db="EMBL/GenBank/DDBJ databases">
        <authorList>
            <person name="Wang Z."/>
        </authorList>
    </citation>
    <scope>NUCLEOTIDE SEQUENCE [LARGE SCALE GENOMIC DNA]</scope>
    <source>
        <strain evidence="8 9">ALS 81</strain>
    </source>
</reference>
<comment type="subcellular location">
    <subcellularLocation>
        <location evidence="6">Cytoplasm</location>
    </subcellularLocation>
</comment>
<accession>A0A420EHQ3</accession>
<dbReference type="RefSeq" id="WP_120354218.1">
    <property type="nucleotide sequence ID" value="NZ_RAQO01000004.1"/>
</dbReference>